<dbReference type="Proteomes" id="UP000887563">
    <property type="component" value="Unplaced"/>
</dbReference>
<name>A0A914L6I9_MELIC</name>
<keyword evidence="1" id="KW-1185">Reference proteome</keyword>
<organism evidence="1 2">
    <name type="scientific">Meloidogyne incognita</name>
    <name type="common">Southern root-knot nematode worm</name>
    <name type="synonym">Oxyuris incognita</name>
    <dbReference type="NCBI Taxonomy" id="6306"/>
    <lineage>
        <taxon>Eukaryota</taxon>
        <taxon>Metazoa</taxon>
        <taxon>Ecdysozoa</taxon>
        <taxon>Nematoda</taxon>
        <taxon>Chromadorea</taxon>
        <taxon>Rhabditida</taxon>
        <taxon>Tylenchina</taxon>
        <taxon>Tylenchomorpha</taxon>
        <taxon>Tylenchoidea</taxon>
        <taxon>Meloidogynidae</taxon>
        <taxon>Meloidogyninae</taxon>
        <taxon>Meloidogyne</taxon>
        <taxon>Meloidogyne incognita group</taxon>
    </lineage>
</organism>
<protein>
    <submittedName>
        <fullName evidence="2">Uncharacterized protein</fullName>
    </submittedName>
</protein>
<proteinExistence type="predicted"/>
<dbReference type="WBParaSite" id="Minc3s00290g09515">
    <property type="protein sequence ID" value="Minc3s00290g09515"/>
    <property type="gene ID" value="Minc3s00290g09515"/>
</dbReference>
<sequence length="64" mass="7526">MYLQIYIWGGEWWGCGKGVNYKNMMSEERVKTLIKLLSERVNKLRAIYPSFCQIMGLIQGFFSV</sequence>
<evidence type="ECO:0000313" key="1">
    <source>
        <dbReference type="Proteomes" id="UP000887563"/>
    </source>
</evidence>
<accession>A0A914L6I9</accession>
<evidence type="ECO:0000313" key="2">
    <source>
        <dbReference type="WBParaSite" id="Minc3s00290g09515"/>
    </source>
</evidence>
<reference evidence="2" key="1">
    <citation type="submission" date="2022-11" db="UniProtKB">
        <authorList>
            <consortium name="WormBaseParasite"/>
        </authorList>
    </citation>
    <scope>IDENTIFICATION</scope>
</reference>
<dbReference type="AlphaFoldDB" id="A0A914L6I9"/>